<evidence type="ECO:0000256" key="2">
    <source>
        <dbReference type="ARBA" id="ARBA00022695"/>
    </source>
</evidence>
<evidence type="ECO:0000256" key="5">
    <source>
        <dbReference type="ARBA" id="ARBA00022801"/>
    </source>
</evidence>
<keyword evidence="3" id="KW-0540">Nuclease</keyword>
<dbReference type="InterPro" id="IPR052160">
    <property type="entry name" value="Gypsy_RT_Integrase-like"/>
</dbReference>
<dbReference type="InterPro" id="IPR041373">
    <property type="entry name" value="RT_RNaseH"/>
</dbReference>
<dbReference type="Pfam" id="PF17921">
    <property type="entry name" value="Integrase_H2C2"/>
    <property type="match status" value="1"/>
</dbReference>
<proteinExistence type="predicted"/>
<dbReference type="Pfam" id="PF17917">
    <property type="entry name" value="RT_RNaseH"/>
    <property type="match status" value="1"/>
</dbReference>
<sequence>KEENEALEQLHSEIKPDFSNHYVFCKCISENLILEKCSDIKSVIVRPGLIAMTWKGPMPIGKGFLKVLFAKPDADVNIIPADVVANAHIIAAYSVANGRYSSPFVVNCVPYSSQQNAVYNSLPISYVNMMTAILNLVKKYPAPNSLRYSNHVWVVDSKVKKVFLSIFEHYIPAVSMDLMLILQGKKPKLFSLYRFLDRVMDGTAPFTTRRIEFETENFRDLRNAVSREKSEVQDGKESLVAYSSKSLTAAENDFSMTEKEYLDVIWAIDTDSLSRKPLPEEVAVEIPSIAAIADYRKEQLKVYKRNYDPMGRQWLLVVPKQHRHDILKSLHDAPTAGHLGFFKTYDRIRRKYCWPGLYGRVRRYVSHCRQYQRRKSPPQLPPGQLHPIKPPNIPFSKIGIDSLRHFLVTRNGNRWTIVCTDYLTIFTFTKALPTAETIELAKF</sequence>
<feature type="domain" description="Integrase zinc-binding" evidence="10">
    <location>
        <begin position="318"/>
        <end position="376"/>
    </location>
</feature>
<reference evidence="11" key="1">
    <citation type="submission" date="2020-08" db="EMBL/GenBank/DDBJ databases">
        <title>Multicomponent nature underlies the extraordinary mechanical properties of spider dragline silk.</title>
        <authorList>
            <person name="Kono N."/>
            <person name="Nakamura H."/>
            <person name="Mori M."/>
            <person name="Yoshida Y."/>
            <person name="Ohtoshi R."/>
            <person name="Malay A.D."/>
            <person name="Moran D.A.P."/>
            <person name="Tomita M."/>
            <person name="Numata K."/>
            <person name="Arakawa K."/>
        </authorList>
    </citation>
    <scope>NUCLEOTIDE SEQUENCE</scope>
</reference>
<dbReference type="GO" id="GO:0003964">
    <property type="term" value="F:RNA-directed DNA polymerase activity"/>
    <property type="evidence" value="ECO:0007669"/>
    <property type="project" value="UniProtKB-KW"/>
</dbReference>
<evidence type="ECO:0000256" key="3">
    <source>
        <dbReference type="ARBA" id="ARBA00022722"/>
    </source>
</evidence>
<name>A0A8X7CA18_9ARAC</name>
<keyword evidence="2" id="KW-0548">Nucleotidyltransferase</keyword>
<dbReference type="GO" id="GO:0004519">
    <property type="term" value="F:endonuclease activity"/>
    <property type="evidence" value="ECO:0007669"/>
    <property type="project" value="UniProtKB-KW"/>
</dbReference>
<dbReference type="FunFam" id="1.10.340.70:FF:000001">
    <property type="entry name" value="Retrovirus-related Pol polyprotein from transposon gypsy-like Protein"/>
    <property type="match status" value="1"/>
</dbReference>
<keyword evidence="12" id="KW-1185">Reference proteome</keyword>
<feature type="domain" description="Thioester reductase (TE)" evidence="8">
    <location>
        <begin position="3"/>
        <end position="87"/>
    </location>
</feature>
<dbReference type="Pfam" id="PF07993">
    <property type="entry name" value="NAD_binding_4"/>
    <property type="match status" value="1"/>
</dbReference>
<evidence type="ECO:0000256" key="4">
    <source>
        <dbReference type="ARBA" id="ARBA00022759"/>
    </source>
</evidence>
<dbReference type="Proteomes" id="UP000886998">
    <property type="component" value="Unassembled WGS sequence"/>
</dbReference>
<evidence type="ECO:0000259" key="9">
    <source>
        <dbReference type="Pfam" id="PF17917"/>
    </source>
</evidence>
<evidence type="ECO:0000256" key="6">
    <source>
        <dbReference type="ARBA" id="ARBA00022918"/>
    </source>
</evidence>
<evidence type="ECO:0000259" key="10">
    <source>
        <dbReference type="Pfam" id="PF17921"/>
    </source>
</evidence>
<evidence type="ECO:0000313" key="11">
    <source>
        <dbReference type="EMBL" id="GFY59253.1"/>
    </source>
</evidence>
<organism evidence="11 12">
    <name type="scientific">Trichonephila inaurata madagascariensis</name>
    <dbReference type="NCBI Taxonomy" id="2747483"/>
    <lineage>
        <taxon>Eukaryota</taxon>
        <taxon>Metazoa</taxon>
        <taxon>Ecdysozoa</taxon>
        <taxon>Arthropoda</taxon>
        <taxon>Chelicerata</taxon>
        <taxon>Arachnida</taxon>
        <taxon>Araneae</taxon>
        <taxon>Araneomorphae</taxon>
        <taxon>Entelegynae</taxon>
        <taxon>Araneoidea</taxon>
        <taxon>Nephilidae</taxon>
        <taxon>Trichonephila</taxon>
        <taxon>Trichonephila inaurata</taxon>
    </lineage>
</organism>
<feature type="non-terminal residue" evidence="11">
    <location>
        <position position="1"/>
    </location>
</feature>
<keyword evidence="6" id="KW-0695">RNA-directed DNA polymerase</keyword>
<feature type="domain" description="Reverse transcriptase RNase H-like" evidence="9">
    <location>
        <begin position="232"/>
        <end position="269"/>
    </location>
</feature>
<keyword evidence="1" id="KW-0808">Transferase</keyword>
<dbReference type="OrthoDB" id="425619at2759"/>
<dbReference type="PANTHER" id="PTHR47266">
    <property type="entry name" value="ENDONUCLEASE-RELATED"/>
    <property type="match status" value="1"/>
</dbReference>
<dbReference type="EMBL" id="BMAV01012532">
    <property type="protein sequence ID" value="GFY59253.1"/>
    <property type="molecule type" value="Genomic_DNA"/>
</dbReference>
<gene>
    <name evidence="11" type="primary">TY3B-I_1272</name>
    <name evidence="11" type="ORF">TNIN_119521</name>
</gene>
<evidence type="ECO:0000259" key="8">
    <source>
        <dbReference type="Pfam" id="PF07993"/>
    </source>
</evidence>
<dbReference type="GO" id="GO:0016787">
    <property type="term" value="F:hydrolase activity"/>
    <property type="evidence" value="ECO:0007669"/>
    <property type="project" value="UniProtKB-KW"/>
</dbReference>
<keyword evidence="4" id="KW-0255">Endonuclease</keyword>
<dbReference type="InterPro" id="IPR033640">
    <property type="entry name" value="FAR_C"/>
</dbReference>
<comment type="caution">
    <text evidence="11">The sequence shown here is derived from an EMBL/GenBank/DDBJ whole genome shotgun (WGS) entry which is preliminary data.</text>
</comment>
<protein>
    <submittedName>
        <fullName evidence="11">Transposon Ty3-I Gag-Pol polyprotein</fullName>
    </submittedName>
</protein>
<keyword evidence="5" id="KW-0378">Hydrolase</keyword>
<dbReference type="AlphaFoldDB" id="A0A8X7CA18"/>
<dbReference type="Gene3D" id="3.40.50.720">
    <property type="entry name" value="NAD(P)-binding Rossmann-like Domain"/>
    <property type="match status" value="1"/>
</dbReference>
<evidence type="ECO:0000256" key="1">
    <source>
        <dbReference type="ARBA" id="ARBA00022679"/>
    </source>
</evidence>
<feature type="domain" description="Fatty acyl-CoA reductase C-terminal" evidence="7">
    <location>
        <begin position="169"/>
        <end position="230"/>
    </location>
</feature>
<dbReference type="Gene3D" id="1.10.340.70">
    <property type="match status" value="1"/>
</dbReference>
<evidence type="ECO:0000313" key="12">
    <source>
        <dbReference type="Proteomes" id="UP000886998"/>
    </source>
</evidence>
<accession>A0A8X7CA18</accession>
<dbReference type="Pfam" id="PF03015">
    <property type="entry name" value="Sterile"/>
    <property type="match status" value="1"/>
</dbReference>
<dbReference type="InterPro" id="IPR013120">
    <property type="entry name" value="FAR_NAD-bd"/>
</dbReference>
<dbReference type="CDD" id="cd09071">
    <property type="entry name" value="FAR_C"/>
    <property type="match status" value="1"/>
</dbReference>
<evidence type="ECO:0000259" key="7">
    <source>
        <dbReference type="Pfam" id="PF03015"/>
    </source>
</evidence>
<dbReference type="InterPro" id="IPR041588">
    <property type="entry name" value="Integrase_H2C2"/>
</dbReference>